<keyword evidence="2" id="KW-1185">Reference proteome</keyword>
<dbReference type="Proteomes" id="UP000750711">
    <property type="component" value="Unassembled WGS sequence"/>
</dbReference>
<organism evidence="1 2">
    <name type="scientific">Trichoglossum hirsutum</name>
    <dbReference type="NCBI Taxonomy" id="265104"/>
    <lineage>
        <taxon>Eukaryota</taxon>
        <taxon>Fungi</taxon>
        <taxon>Dikarya</taxon>
        <taxon>Ascomycota</taxon>
        <taxon>Pezizomycotina</taxon>
        <taxon>Geoglossomycetes</taxon>
        <taxon>Geoglossales</taxon>
        <taxon>Geoglossaceae</taxon>
        <taxon>Trichoglossum</taxon>
    </lineage>
</organism>
<comment type="caution">
    <text evidence="1">The sequence shown here is derived from an EMBL/GenBank/DDBJ whole genome shotgun (WGS) entry which is preliminary data.</text>
</comment>
<proteinExistence type="predicted"/>
<sequence length="151" mass="17841">MCKIFDKVFEWKMERLTYSIAKLDDLNHTFTFRPNEFDLIQSRLVAEGINRERWPTYMRDIVSSPCDFLYELVQGLRAPSSEYKLTRIAIADIREREIGQLNQENVSKLLGSFSLFPFTQRLRMAIEEWLVLIAHARSEARNPAFKAYFPL</sequence>
<evidence type="ECO:0000313" key="1">
    <source>
        <dbReference type="EMBL" id="KAH0565897.1"/>
    </source>
</evidence>
<gene>
    <name evidence="1" type="ORF">GP486_000700</name>
</gene>
<dbReference type="AlphaFoldDB" id="A0A9P8LI28"/>
<protein>
    <submittedName>
        <fullName evidence="1">Uncharacterized protein</fullName>
    </submittedName>
</protein>
<evidence type="ECO:0000313" key="2">
    <source>
        <dbReference type="Proteomes" id="UP000750711"/>
    </source>
</evidence>
<accession>A0A9P8LI28</accession>
<reference evidence="1" key="1">
    <citation type="submission" date="2021-03" db="EMBL/GenBank/DDBJ databases">
        <title>Comparative genomics and phylogenomic investigation of the class Geoglossomycetes provide insights into ecological specialization and systematics.</title>
        <authorList>
            <person name="Melie T."/>
            <person name="Pirro S."/>
            <person name="Miller A.N."/>
            <person name="Quandt A."/>
        </authorList>
    </citation>
    <scope>NUCLEOTIDE SEQUENCE</scope>
    <source>
        <strain evidence="1">CAQ_001_2017</strain>
    </source>
</reference>
<name>A0A9P8LI28_9PEZI</name>
<dbReference type="EMBL" id="JAGHQM010000051">
    <property type="protein sequence ID" value="KAH0565897.1"/>
    <property type="molecule type" value="Genomic_DNA"/>
</dbReference>